<accession>A0A0D5Y125</accession>
<dbReference type="AlphaFoldDB" id="A0A0D5Y125"/>
<dbReference type="OrthoDB" id="6695570at2"/>
<sequence>MKRRQRFITENQYKDTLTYFTEEENYWQNHAMEADSPEQENALKARRIQRSNLAALIIQYTAGEAIDSLRPQLDKVISSYEHYQSTLAIYENIANISPLNIEDYPYQFEEFAQIVSLCILLHRNDLLARFVRLFDQAGYAGEDTLYEDLLRPCLPERHDVDEWYHAVYTPLIRAIYSENKSEASQLLKEYCNEWYPAFEQAPWHDSHLDGEEGSYFGYWAFEAAAVAFLYGIDDREVEHMVYPRDLVEYARNYKEQPGELVGRIESGKPCSKSGYWFTPAQSNSRRYFNQGEIMPSFSGSNWGDTLWYWSGEK</sequence>
<proteinExistence type="predicted"/>
<evidence type="ECO:0000313" key="3">
    <source>
        <dbReference type="Proteomes" id="UP000032748"/>
    </source>
</evidence>
<dbReference type="KEGG" id="pcz:PCL1606_32360"/>
<organism evidence="2 3">
    <name type="scientific">Pseudomonas chlororaphis</name>
    <dbReference type="NCBI Taxonomy" id="587753"/>
    <lineage>
        <taxon>Bacteria</taxon>
        <taxon>Pseudomonadati</taxon>
        <taxon>Pseudomonadota</taxon>
        <taxon>Gammaproteobacteria</taxon>
        <taxon>Pseudomonadales</taxon>
        <taxon>Pseudomonadaceae</taxon>
        <taxon>Pseudomonas</taxon>
    </lineage>
</organism>
<dbReference type="InterPro" id="IPR028983">
    <property type="entry name" value="PA2201-like_C"/>
</dbReference>
<dbReference type="Gene3D" id="1.10.3920.10">
    <property type="entry name" value="PA2201 C-terminal domain-like"/>
    <property type="match status" value="1"/>
</dbReference>
<dbReference type="EMBL" id="CP011110">
    <property type="protein sequence ID" value="AKA24687.1"/>
    <property type="molecule type" value="Genomic_DNA"/>
</dbReference>
<dbReference type="SUPFAM" id="SSF140731">
    <property type="entry name" value="PA2201 C-terminal domain-like"/>
    <property type="match status" value="1"/>
</dbReference>
<dbReference type="PATRIC" id="fig|587753.10.peg.3229"/>
<reference evidence="2 3" key="1">
    <citation type="journal article" date="2015" name="Mol. Plant Microbe Interact.">
        <title>Comparative Genomic Analysis of Pseudomonas chlororaphis PCL1606 Reveals New Insight into Antifungal Compounds Involved in Biocontrol.</title>
        <authorList>
            <person name="Calderon C.E."/>
            <person name="Ramos C."/>
            <person name="de Vicente A."/>
            <person name="Cazorla F.M."/>
        </authorList>
    </citation>
    <scope>NUCLEOTIDE SEQUENCE [LARGE SCALE GENOMIC DNA]</scope>
    <source>
        <strain evidence="2 3">PCL1606</strain>
    </source>
</reference>
<dbReference type="Pfam" id="PF08929">
    <property type="entry name" value="PoNi_C"/>
    <property type="match status" value="1"/>
</dbReference>
<evidence type="ECO:0000313" key="2">
    <source>
        <dbReference type="EMBL" id="AKA24687.1"/>
    </source>
</evidence>
<feature type="domain" description="PoNi C-terminal" evidence="1">
    <location>
        <begin position="142"/>
        <end position="246"/>
    </location>
</feature>
<evidence type="ECO:0000259" key="1">
    <source>
        <dbReference type="Pfam" id="PF08929"/>
    </source>
</evidence>
<dbReference type="Proteomes" id="UP000032748">
    <property type="component" value="Chromosome"/>
</dbReference>
<dbReference type="RefSeq" id="WP_045883311.1">
    <property type="nucleotide sequence ID" value="NZ_CP011110.1"/>
</dbReference>
<name>A0A0D5Y125_9PSED</name>
<gene>
    <name evidence="2" type="ORF">PCL1606_32360</name>
</gene>
<dbReference type="InterPro" id="IPR015025">
    <property type="entry name" value="PoNi_C"/>
</dbReference>
<protein>
    <recommendedName>
        <fullName evidence="1">PoNi C-terminal domain-containing protein</fullName>
    </recommendedName>
</protein>